<dbReference type="Proteomes" id="UP000307956">
    <property type="component" value="Unassembled WGS sequence"/>
</dbReference>
<dbReference type="OrthoDB" id="9956711at2"/>
<protein>
    <submittedName>
        <fullName evidence="1">Uncharacterized protein</fullName>
    </submittedName>
</protein>
<sequence>MSITPQQLSRIVIAHNLTAIDAHLARDDETERRNEAIEAAADLIWRKRIAMPGKPEFVRPDRLREGITEVMGTADDDEIAELAQLAAGNVEQFGRVLEERVRDYWLADCMERARQQIDRMEREDAAEDSRSQTES</sequence>
<dbReference type="AlphaFoldDB" id="A0A4S4AYE2"/>
<dbReference type="RefSeq" id="WP_136383537.1">
    <property type="nucleotide sequence ID" value="NZ_SSOD01000002.1"/>
</dbReference>
<organism evidence="1 2">
    <name type="scientific">Pseudothauera rhizosphaerae</name>
    <dbReference type="NCBI Taxonomy" id="2565932"/>
    <lineage>
        <taxon>Bacteria</taxon>
        <taxon>Pseudomonadati</taxon>
        <taxon>Pseudomonadota</taxon>
        <taxon>Betaproteobacteria</taxon>
        <taxon>Rhodocyclales</taxon>
        <taxon>Zoogloeaceae</taxon>
        <taxon>Pseudothauera</taxon>
    </lineage>
</organism>
<dbReference type="EMBL" id="SSOD01000002">
    <property type="protein sequence ID" value="THF64348.1"/>
    <property type="molecule type" value="Genomic_DNA"/>
</dbReference>
<proteinExistence type="predicted"/>
<keyword evidence="2" id="KW-1185">Reference proteome</keyword>
<gene>
    <name evidence="1" type="ORF">E6O51_03290</name>
</gene>
<comment type="caution">
    <text evidence="1">The sequence shown here is derived from an EMBL/GenBank/DDBJ whole genome shotgun (WGS) entry which is preliminary data.</text>
</comment>
<evidence type="ECO:0000313" key="1">
    <source>
        <dbReference type="EMBL" id="THF64348.1"/>
    </source>
</evidence>
<name>A0A4S4AYE2_9RHOO</name>
<evidence type="ECO:0000313" key="2">
    <source>
        <dbReference type="Proteomes" id="UP000307956"/>
    </source>
</evidence>
<reference evidence="1 2" key="1">
    <citation type="submission" date="2019-04" db="EMBL/GenBank/DDBJ databases">
        <title>Azoarcus rhizosphaerae sp. nov. isolated from rhizosphere of Ficus religiosa.</title>
        <authorList>
            <person name="Lin S.-Y."/>
            <person name="Hameed A."/>
            <person name="Hsu Y.-H."/>
            <person name="Young C.-C."/>
        </authorList>
    </citation>
    <scope>NUCLEOTIDE SEQUENCE [LARGE SCALE GENOMIC DNA]</scope>
    <source>
        <strain evidence="1 2">CC-YHH848</strain>
    </source>
</reference>
<accession>A0A4S4AYE2</accession>